<dbReference type="InterPro" id="IPR011990">
    <property type="entry name" value="TPR-like_helical_dom_sf"/>
</dbReference>
<accession>A0A832GR86</accession>
<dbReference type="SMART" id="SM00028">
    <property type="entry name" value="TPR"/>
    <property type="match status" value="2"/>
</dbReference>
<name>A0A832GR86_9BACT</name>
<dbReference type="AlphaFoldDB" id="A0A832GR86"/>
<protein>
    <recommendedName>
        <fullName evidence="2">Tetratricopeptide repeat protein</fullName>
    </recommendedName>
</protein>
<evidence type="ECO:0000313" key="1">
    <source>
        <dbReference type="EMBL" id="HGV55589.1"/>
    </source>
</evidence>
<dbReference type="Gene3D" id="1.25.40.10">
    <property type="entry name" value="Tetratricopeptide repeat domain"/>
    <property type="match status" value="1"/>
</dbReference>
<dbReference type="SUPFAM" id="SSF48452">
    <property type="entry name" value="TPR-like"/>
    <property type="match status" value="1"/>
</dbReference>
<organism evidence="1">
    <name type="scientific">Caldimicrobium thiodismutans</name>
    <dbReference type="NCBI Taxonomy" id="1653476"/>
    <lineage>
        <taxon>Bacteria</taxon>
        <taxon>Pseudomonadati</taxon>
        <taxon>Thermodesulfobacteriota</taxon>
        <taxon>Thermodesulfobacteria</taxon>
        <taxon>Thermodesulfobacteriales</taxon>
        <taxon>Thermodesulfobacteriaceae</taxon>
        <taxon>Caldimicrobium</taxon>
    </lineage>
</organism>
<dbReference type="InterPro" id="IPR019734">
    <property type="entry name" value="TPR_rpt"/>
</dbReference>
<comment type="caution">
    <text evidence="1">The sequence shown here is derived from an EMBL/GenBank/DDBJ whole genome shotgun (WGS) entry which is preliminary data.</text>
</comment>
<dbReference type="EMBL" id="DSZU01000101">
    <property type="protein sequence ID" value="HGV55589.1"/>
    <property type="molecule type" value="Genomic_DNA"/>
</dbReference>
<sequence length="500" mass="58802">MSLNSPPKAERLIPILKGLLEEKYKLIFSEEWEPFRAKTWDLLSSKDPSHLSLLYLERLILENYQAPFYKKDLLELLLEMGPLYGYVFYFSGSPPLEFPFFQLAENYFFYPLFFGELPSLFKKLWAEGGEFISYHRVLKDIPKVEELDREAHLCKRLGFTRLSPKALESIIDLWDLYLQGRGESFLTFLEKANHYLLVSEEEVEALKIPLEIIDYFGNKKHLYIISSPTLKELKSALKGLKGPYGILWGERLKEEPYQDLDPLLLGLATLEHAKRAATNYHLLDPFTLHVLGDLLYEWEDYGGALRLYERAKPYTLQPIELTLSEASIYYLFGDLKRAEKALRSKLCGCLKEDPRVHYNLGMIYLELGDKGKGEYHLYKAYLLDKEEPLFRTKLLKYLWDEGRLEEIEEILREVKELTIEDKVFLGKISFLKKDYKKALEYLKEILTYQERDGLSLYFLAWLYLYFKMDGEVSHLLLKEAKEKLPQEIFERLSKEFGLPS</sequence>
<proteinExistence type="predicted"/>
<gene>
    <name evidence="1" type="ORF">ENT73_05845</name>
</gene>
<reference evidence="1" key="1">
    <citation type="journal article" date="2020" name="mSystems">
        <title>Genome- and Community-Level Interaction Insights into Carbon Utilization and Element Cycling Functions of Hydrothermarchaeota in Hydrothermal Sediment.</title>
        <authorList>
            <person name="Zhou Z."/>
            <person name="Liu Y."/>
            <person name="Xu W."/>
            <person name="Pan J."/>
            <person name="Luo Z.H."/>
            <person name="Li M."/>
        </authorList>
    </citation>
    <scope>NUCLEOTIDE SEQUENCE [LARGE SCALE GENOMIC DNA]</scope>
    <source>
        <strain evidence="1">SpSt-605</strain>
    </source>
</reference>
<evidence type="ECO:0008006" key="2">
    <source>
        <dbReference type="Google" id="ProtNLM"/>
    </source>
</evidence>